<dbReference type="Pfam" id="PF22766">
    <property type="entry name" value="ZW10_C2"/>
    <property type="match status" value="1"/>
</dbReference>
<evidence type="ECO:0000313" key="4">
    <source>
        <dbReference type="Proteomes" id="UP000001194"/>
    </source>
</evidence>
<dbReference type="GO" id="GO:0007094">
    <property type="term" value="P:mitotic spindle assembly checkpoint signaling"/>
    <property type="evidence" value="ECO:0007669"/>
    <property type="project" value="TreeGrafter"/>
</dbReference>
<dbReference type="Gene3D" id="1.10.357.150">
    <property type="match status" value="1"/>
</dbReference>
<dbReference type="RefSeq" id="XP_001875135.1">
    <property type="nucleotide sequence ID" value="XM_001875100.1"/>
</dbReference>
<proteinExistence type="predicted"/>
<reference evidence="3 4" key="1">
    <citation type="journal article" date="2008" name="Nature">
        <title>The genome of Laccaria bicolor provides insights into mycorrhizal symbiosis.</title>
        <authorList>
            <person name="Martin F."/>
            <person name="Aerts A."/>
            <person name="Ahren D."/>
            <person name="Brun A."/>
            <person name="Danchin E.G.J."/>
            <person name="Duchaussoy F."/>
            <person name="Gibon J."/>
            <person name="Kohler A."/>
            <person name="Lindquist E."/>
            <person name="Pereda V."/>
            <person name="Salamov A."/>
            <person name="Shapiro H.J."/>
            <person name="Wuyts J."/>
            <person name="Blaudez D."/>
            <person name="Buee M."/>
            <person name="Brokstein P."/>
            <person name="Canbaeck B."/>
            <person name="Cohen D."/>
            <person name="Courty P.E."/>
            <person name="Coutinho P.M."/>
            <person name="Delaruelle C."/>
            <person name="Detter J.C."/>
            <person name="Deveau A."/>
            <person name="DiFazio S."/>
            <person name="Duplessis S."/>
            <person name="Fraissinet-Tachet L."/>
            <person name="Lucic E."/>
            <person name="Frey-Klett P."/>
            <person name="Fourrey C."/>
            <person name="Feussner I."/>
            <person name="Gay G."/>
            <person name="Grimwood J."/>
            <person name="Hoegger P.J."/>
            <person name="Jain P."/>
            <person name="Kilaru S."/>
            <person name="Labbe J."/>
            <person name="Lin Y.C."/>
            <person name="Legue V."/>
            <person name="Le Tacon F."/>
            <person name="Marmeisse R."/>
            <person name="Melayah D."/>
            <person name="Montanini B."/>
            <person name="Muratet M."/>
            <person name="Nehls U."/>
            <person name="Niculita-Hirzel H."/>
            <person name="Oudot-Le Secq M.P."/>
            <person name="Peter M."/>
            <person name="Quesneville H."/>
            <person name="Rajashekar B."/>
            <person name="Reich M."/>
            <person name="Rouhier N."/>
            <person name="Schmutz J."/>
            <person name="Yin T."/>
            <person name="Chalot M."/>
            <person name="Henrissat B."/>
            <person name="Kuees U."/>
            <person name="Lucas S."/>
            <person name="Van de Peer Y."/>
            <person name="Podila G.K."/>
            <person name="Polle A."/>
            <person name="Pukkila P.J."/>
            <person name="Richardson P.M."/>
            <person name="Rouze P."/>
            <person name="Sanders I.R."/>
            <person name="Stajich J.E."/>
            <person name="Tunlid A."/>
            <person name="Tuskan G."/>
            <person name="Grigoriev I.V."/>
        </authorList>
    </citation>
    <scope>NUCLEOTIDE SEQUENCE [LARGE SCALE GENOMIC DNA]</scope>
    <source>
        <strain evidence="4">S238N-H82 / ATCC MYA-4686</strain>
    </source>
</reference>
<dbReference type="STRING" id="486041.B0CTX8"/>
<feature type="compositionally biased region" description="Acidic residues" evidence="1">
    <location>
        <begin position="511"/>
        <end position="523"/>
    </location>
</feature>
<evidence type="ECO:0000313" key="3">
    <source>
        <dbReference type="EMBL" id="EDR14576.1"/>
    </source>
</evidence>
<sequence length="929" mass="102610">MAFPIPDHLPRRAIPQDISSSILSKIDAATSKTLNSTLAASWLAELDETITSTKERIHDRIQSDLPKFKHQLQSSQSIVSRLQHLTDSVDTLNDVLTNSESGLIPNLMTTLTKHSALAQETANAGVTYEALYHALECRNGYTTVTSLTHLGKLPDAVAGCEGLQKLIEGAPGSLKKAAVMEDVKRKFAAARSRIEEQLSDAYSRSVIVLPMSITVTSPIQVRQSDTLLSLSSILASQSTSSLSNHLTTLRRDLITHFVDHVLQQPCGISLHSSPTEQKVTLIPAPERRSTRLENLSTVFDFLSSHVLPHLPISQSPQFLLSLCKPVTRSILDHLIISSLPSSFGLLPSFLELLKHAVAFEDKFIVGLLQGDRHDRAIKTWSDGVCGHYERHRRVEILESARSMAIDPIDLTDTFQAEIALVPESPPPIVNQPDGDFEQDAWGFEDEESVGPEGTGASNDVENGWGFDDDVEPDVEESANSELLPIPDALPAETGHMNGDEESDPADAWGWNDEESLPPEEEYVWDPWSDPPESSTLPDPPKPVSAPPKAATRLEKQAAKHKKPLNGNSFTKSPPMPSSTLPPPQHAVPPTSELQKSVKPPTPHVAPKHQTPNHAKPPIPKETYIVSGRLKRLVRRVEDVINEGKQFAASSLFSTSQGSSPPGTILFQSASSILELYQALYPVKFRKEVESPERSMRYSNDCFYLSEQIGKLEKEAIGQPLLMERLNECSRHLKVISDSWFYDTINRHCQALDEVLVKGAQAFAYTGEQDRYDECETAVNDTLRNVKQLASKLQRVLPQSKFYIALGLVTDAALSRVLRDIIALPDIPEVESHRLSELCRILNSLEGIFSEDPTQPSFVVAYVPSWLKFSYLSELLEASLADITYLFEQGALVDFEVDELVRLVRALFADTPLRSNTINKLLGGHPISSG</sequence>
<dbReference type="OrthoDB" id="534815at2759"/>
<dbReference type="InterPro" id="IPR046362">
    <property type="entry name" value="Zw10/DSL1_C_sf"/>
</dbReference>
<dbReference type="InterPro" id="IPR055148">
    <property type="entry name" value="ZW10_C_2"/>
</dbReference>
<dbReference type="InParanoid" id="B0CTX8"/>
<protein>
    <submittedName>
        <fullName evidence="3">Predicted protein</fullName>
    </submittedName>
</protein>
<dbReference type="PANTHER" id="PTHR12205">
    <property type="entry name" value="CENTROMERE/KINETOCHORE PROTEIN ZW10"/>
    <property type="match status" value="1"/>
</dbReference>
<dbReference type="KEGG" id="lbc:LACBIDRAFT_305315"/>
<feature type="domain" description="ZW10 C-terminal helical" evidence="2">
    <location>
        <begin position="777"/>
        <end position="920"/>
    </location>
</feature>
<dbReference type="EMBL" id="DS547092">
    <property type="protein sequence ID" value="EDR14576.1"/>
    <property type="molecule type" value="Genomic_DNA"/>
</dbReference>
<organism evidence="4">
    <name type="scientific">Laccaria bicolor (strain S238N-H82 / ATCC MYA-4686)</name>
    <name type="common">Bicoloured deceiver</name>
    <name type="synonym">Laccaria laccata var. bicolor</name>
    <dbReference type="NCBI Taxonomy" id="486041"/>
    <lineage>
        <taxon>Eukaryota</taxon>
        <taxon>Fungi</taxon>
        <taxon>Dikarya</taxon>
        <taxon>Basidiomycota</taxon>
        <taxon>Agaricomycotina</taxon>
        <taxon>Agaricomycetes</taxon>
        <taxon>Agaricomycetidae</taxon>
        <taxon>Agaricales</taxon>
        <taxon>Agaricineae</taxon>
        <taxon>Hydnangiaceae</taxon>
        <taxon>Laccaria</taxon>
    </lineage>
</organism>
<dbReference type="AlphaFoldDB" id="B0CTX8"/>
<dbReference type="PANTHER" id="PTHR12205:SF0">
    <property type="entry name" value="CENTROMERE_KINETOCHORE PROTEIN ZW10 HOMOLOG"/>
    <property type="match status" value="1"/>
</dbReference>
<dbReference type="GO" id="GO:0006888">
    <property type="term" value="P:endoplasmic reticulum to Golgi vesicle-mediated transport"/>
    <property type="evidence" value="ECO:0007669"/>
    <property type="project" value="TreeGrafter"/>
</dbReference>
<evidence type="ECO:0000259" key="2">
    <source>
        <dbReference type="Pfam" id="PF22766"/>
    </source>
</evidence>
<feature type="region of interest" description="Disordered" evidence="1">
    <location>
        <begin position="445"/>
        <end position="621"/>
    </location>
</feature>
<dbReference type="HOGENOM" id="CLU_012968_0_0_1"/>
<keyword evidence="4" id="KW-1185">Reference proteome</keyword>
<accession>B0CTX8</accession>
<dbReference type="GO" id="GO:0005737">
    <property type="term" value="C:cytoplasm"/>
    <property type="evidence" value="ECO:0007669"/>
    <property type="project" value="GOC"/>
</dbReference>
<name>B0CTX8_LACBS</name>
<dbReference type="GO" id="GO:1990423">
    <property type="term" value="C:RZZ complex"/>
    <property type="evidence" value="ECO:0007669"/>
    <property type="project" value="TreeGrafter"/>
</dbReference>
<evidence type="ECO:0000256" key="1">
    <source>
        <dbReference type="SAM" id="MobiDB-lite"/>
    </source>
</evidence>
<dbReference type="Proteomes" id="UP000001194">
    <property type="component" value="Unassembled WGS sequence"/>
</dbReference>
<gene>
    <name evidence="3" type="ORF">LACBIDRAFT_305315</name>
</gene>
<feature type="compositionally biased region" description="Acidic residues" evidence="1">
    <location>
        <begin position="466"/>
        <end position="478"/>
    </location>
</feature>
<dbReference type="GeneID" id="6070490"/>
<feature type="compositionally biased region" description="Pro residues" evidence="1">
    <location>
        <begin position="573"/>
        <end position="586"/>
    </location>
</feature>